<dbReference type="RefSeq" id="WP_212521857.1">
    <property type="nucleotide sequence ID" value="NZ_JAGSOH010000152.1"/>
</dbReference>
<dbReference type="PANTHER" id="PTHR43861">
    <property type="entry name" value="TRANS-ACONITATE 2-METHYLTRANSFERASE-RELATED"/>
    <property type="match status" value="1"/>
</dbReference>
<comment type="caution">
    <text evidence="4">The sequence shown here is derived from an EMBL/GenBank/DDBJ whole genome shotgun (WGS) entry which is preliminary data.</text>
</comment>
<dbReference type="InterPro" id="IPR023149">
    <property type="entry name" value="Trans_acon_MeTrfase_C"/>
</dbReference>
<accession>A0A941EHX6</accession>
<evidence type="ECO:0000313" key="5">
    <source>
        <dbReference type="Proteomes" id="UP000676325"/>
    </source>
</evidence>
<evidence type="ECO:0000256" key="2">
    <source>
        <dbReference type="ARBA" id="ARBA00022679"/>
    </source>
</evidence>
<proteinExistence type="predicted"/>
<keyword evidence="5" id="KW-1185">Reference proteome</keyword>
<evidence type="ECO:0000256" key="1">
    <source>
        <dbReference type="ARBA" id="ARBA00022603"/>
    </source>
</evidence>
<dbReference type="Gene3D" id="1.10.150.290">
    <property type="entry name" value="S-adenosyl-L-methionine-dependent methyltransferases"/>
    <property type="match status" value="1"/>
</dbReference>
<reference evidence="4" key="1">
    <citation type="submission" date="2021-04" db="EMBL/GenBank/DDBJ databases">
        <title>Genome based classification of Actinospica acidithermotolerans sp. nov., an actinobacterium isolated from an Indonesian hot spring.</title>
        <authorList>
            <person name="Kusuma A.B."/>
            <person name="Putra K.E."/>
            <person name="Nafisah S."/>
            <person name="Loh J."/>
            <person name="Nouioui I."/>
            <person name="Goodfellow M."/>
        </authorList>
    </citation>
    <scope>NUCLEOTIDE SEQUENCE</scope>
    <source>
        <strain evidence="4">MGRD01-02</strain>
    </source>
</reference>
<name>A0A941EHX6_9ACTN</name>
<organism evidence="4 5">
    <name type="scientific">Actinospica acidithermotolerans</name>
    <dbReference type="NCBI Taxonomy" id="2828514"/>
    <lineage>
        <taxon>Bacteria</taxon>
        <taxon>Bacillati</taxon>
        <taxon>Actinomycetota</taxon>
        <taxon>Actinomycetes</taxon>
        <taxon>Catenulisporales</taxon>
        <taxon>Actinospicaceae</taxon>
        <taxon>Actinospica</taxon>
    </lineage>
</organism>
<dbReference type="EMBL" id="JAGSOH010000152">
    <property type="protein sequence ID" value="MBR7830733.1"/>
    <property type="molecule type" value="Genomic_DNA"/>
</dbReference>
<gene>
    <name evidence="4" type="ORF">KDK95_30805</name>
</gene>
<dbReference type="AlphaFoldDB" id="A0A941EHX6"/>
<dbReference type="CDD" id="cd02440">
    <property type="entry name" value="AdoMet_MTases"/>
    <property type="match status" value="1"/>
</dbReference>
<keyword evidence="1 4" id="KW-0489">Methyltransferase</keyword>
<dbReference type="InterPro" id="IPR029063">
    <property type="entry name" value="SAM-dependent_MTases_sf"/>
</dbReference>
<dbReference type="SUPFAM" id="SSF53335">
    <property type="entry name" value="S-adenosyl-L-methionine-dependent methyltransferases"/>
    <property type="match status" value="1"/>
</dbReference>
<feature type="domain" description="Methyltransferase" evidence="3">
    <location>
        <begin position="42"/>
        <end position="136"/>
    </location>
</feature>
<dbReference type="Gene3D" id="3.40.50.150">
    <property type="entry name" value="Vaccinia Virus protein VP39"/>
    <property type="match status" value="1"/>
</dbReference>
<dbReference type="GO" id="GO:0030798">
    <property type="term" value="F:trans-aconitate 2-methyltransferase activity"/>
    <property type="evidence" value="ECO:0007669"/>
    <property type="project" value="InterPro"/>
</dbReference>
<dbReference type="InterPro" id="IPR041698">
    <property type="entry name" value="Methyltransf_25"/>
</dbReference>
<dbReference type="GO" id="GO:0032259">
    <property type="term" value="P:methylation"/>
    <property type="evidence" value="ECO:0007669"/>
    <property type="project" value="UniProtKB-KW"/>
</dbReference>
<sequence>MPTQSTTWNPGHYLRFAAQRAQPFRDLLARVRADGEPEPEYVVDLGCGPGNATELLTRRWPGARVLGLDNSPQMIEAAQARAVPGRLEFRSGDVREVTADLLGGPVDVLITNATLQWVPGHLDLIPRFAELLAPGGTFALGVPGNFDSPSHTLFGELQREPRWAARLTGLEVRPNVPEPEEYLRALDAAGLAADAWETTYLYVVDGEDGVFDFVSSTGLRPVLIELGGPDSPAAIEFCDEYRALLREAYPPTVIGGRTVQLLPFRRIFALGVRG</sequence>
<evidence type="ECO:0000259" key="3">
    <source>
        <dbReference type="Pfam" id="PF13649"/>
    </source>
</evidence>
<dbReference type="PANTHER" id="PTHR43861:SF1">
    <property type="entry name" value="TRANS-ACONITATE 2-METHYLTRANSFERASE"/>
    <property type="match status" value="1"/>
</dbReference>
<protein>
    <submittedName>
        <fullName evidence="4">Methyltransferase domain-containing protein</fullName>
    </submittedName>
</protein>
<keyword evidence="2" id="KW-0808">Transferase</keyword>
<dbReference type="Pfam" id="PF13649">
    <property type="entry name" value="Methyltransf_25"/>
    <property type="match status" value="1"/>
</dbReference>
<evidence type="ECO:0000313" key="4">
    <source>
        <dbReference type="EMBL" id="MBR7830733.1"/>
    </source>
</evidence>
<dbReference type="Proteomes" id="UP000676325">
    <property type="component" value="Unassembled WGS sequence"/>
</dbReference>